<dbReference type="PROSITE" id="PS00134">
    <property type="entry name" value="TRYPSIN_HIS"/>
    <property type="match status" value="1"/>
</dbReference>
<feature type="compositionally biased region" description="Low complexity" evidence="1">
    <location>
        <begin position="245"/>
        <end position="273"/>
    </location>
</feature>
<organism evidence="4 5">
    <name type="scientific">Drosophila hydei</name>
    <name type="common">Fruit fly</name>
    <dbReference type="NCBI Taxonomy" id="7224"/>
    <lineage>
        <taxon>Eukaryota</taxon>
        <taxon>Metazoa</taxon>
        <taxon>Ecdysozoa</taxon>
        <taxon>Arthropoda</taxon>
        <taxon>Hexapoda</taxon>
        <taxon>Insecta</taxon>
        <taxon>Pterygota</taxon>
        <taxon>Neoptera</taxon>
        <taxon>Endopterygota</taxon>
        <taxon>Diptera</taxon>
        <taxon>Brachycera</taxon>
        <taxon>Muscomorpha</taxon>
        <taxon>Ephydroidea</taxon>
        <taxon>Drosophilidae</taxon>
        <taxon>Drosophila</taxon>
    </lineage>
</organism>
<feature type="region of interest" description="Disordered" evidence="1">
    <location>
        <begin position="497"/>
        <end position="526"/>
    </location>
</feature>
<keyword evidence="4" id="KW-1185">Reference proteome</keyword>
<dbReference type="SUPFAM" id="SSF50494">
    <property type="entry name" value="Trypsin-like serine proteases"/>
    <property type="match status" value="1"/>
</dbReference>
<dbReference type="PANTHER" id="PTHR24258:SF140">
    <property type="entry name" value="BCDNA.GH08420-RELATED"/>
    <property type="match status" value="1"/>
</dbReference>
<feature type="compositionally biased region" description="Pro residues" evidence="1">
    <location>
        <begin position="500"/>
        <end position="526"/>
    </location>
</feature>
<feature type="chain" id="PRO_5026926431" evidence="2">
    <location>
        <begin position="27"/>
        <end position="1057"/>
    </location>
</feature>
<feature type="compositionally biased region" description="Pro residues" evidence="1">
    <location>
        <begin position="654"/>
        <end position="664"/>
    </location>
</feature>
<dbReference type="OMA" id="CIENAPG"/>
<dbReference type="CTD" id="38499"/>
<dbReference type="SMART" id="SM00020">
    <property type="entry name" value="Tryp_SPc"/>
    <property type="match status" value="1"/>
</dbReference>
<name>A0A6J1LQ93_DROHY</name>
<dbReference type="FunFam" id="2.40.10.10:FF:000082">
    <property type="entry name" value="Plasma kallikrein"/>
    <property type="match status" value="1"/>
</dbReference>
<dbReference type="Proteomes" id="UP000504633">
    <property type="component" value="Unplaced"/>
</dbReference>
<feature type="compositionally biased region" description="Low complexity" evidence="1">
    <location>
        <begin position="91"/>
        <end position="134"/>
    </location>
</feature>
<evidence type="ECO:0000259" key="3">
    <source>
        <dbReference type="PROSITE" id="PS50240"/>
    </source>
</evidence>
<dbReference type="Gene3D" id="2.40.10.10">
    <property type="entry name" value="Trypsin-like serine proteases"/>
    <property type="match status" value="1"/>
</dbReference>
<dbReference type="AlphaFoldDB" id="A0A6J1LQ93"/>
<feature type="signal peptide" evidence="2">
    <location>
        <begin position="1"/>
        <end position="26"/>
    </location>
</feature>
<feature type="region of interest" description="Disordered" evidence="1">
    <location>
        <begin position="90"/>
        <end position="181"/>
    </location>
</feature>
<feature type="domain" description="Peptidase S1" evidence="3">
    <location>
        <begin position="813"/>
        <end position="1053"/>
    </location>
</feature>
<keyword evidence="2" id="KW-0732">Signal</keyword>
<evidence type="ECO:0000313" key="5">
    <source>
        <dbReference type="RefSeq" id="XP_023165828.2"/>
    </source>
</evidence>
<dbReference type="GeneID" id="111596032"/>
<proteinExistence type="predicted"/>
<feature type="region of interest" description="Disordered" evidence="1">
    <location>
        <begin position="240"/>
        <end position="340"/>
    </location>
</feature>
<dbReference type="PRINTS" id="PR00722">
    <property type="entry name" value="CHYMOTRYPSIN"/>
</dbReference>
<feature type="compositionally biased region" description="Basic and acidic residues" evidence="1">
    <location>
        <begin position="168"/>
        <end position="181"/>
    </location>
</feature>
<dbReference type="GO" id="GO:0006508">
    <property type="term" value="P:proteolysis"/>
    <property type="evidence" value="ECO:0007669"/>
    <property type="project" value="InterPro"/>
</dbReference>
<dbReference type="Pfam" id="PF00089">
    <property type="entry name" value="Trypsin"/>
    <property type="match status" value="1"/>
</dbReference>
<evidence type="ECO:0000256" key="1">
    <source>
        <dbReference type="SAM" id="MobiDB-lite"/>
    </source>
</evidence>
<feature type="compositionally biased region" description="Low complexity" evidence="1">
    <location>
        <begin position="665"/>
        <end position="677"/>
    </location>
</feature>
<feature type="compositionally biased region" description="Low complexity" evidence="1">
    <location>
        <begin position="394"/>
        <end position="409"/>
    </location>
</feature>
<dbReference type="InterPro" id="IPR001314">
    <property type="entry name" value="Peptidase_S1A"/>
</dbReference>
<dbReference type="RefSeq" id="XP_023165828.2">
    <property type="nucleotide sequence ID" value="XM_023310060.2"/>
</dbReference>
<dbReference type="PANTHER" id="PTHR24258">
    <property type="entry name" value="SERINE PROTEASE-RELATED"/>
    <property type="match status" value="1"/>
</dbReference>
<sequence>MGTSQGILCTLSLCLLLLANKPLARAQDESLAGSFLSGLLDTITSTADAKDCPGVCVHTLATLICYEVLDDVPCPSPSMKCCIESAPGKNATAVTTPRTTTTTVSSSSSTQRTSTTVSSTTKRTTSTTTTTTTPKPKPKPQPKRPAASTISTTTKKPAATTKKATTTKSKDKLEASKTENENKNCTGVCMEDHIAEYCESYLTSGGLCKEGTKCCVSLDEYANGKLPKDIYIPAKHMSNLKSNQTLPKPTASKTTSTTTTTSTTSTTTTTPEPARTKTHNNNNSHAPSKPTKHKKTSTTTTTEAAAQDEDDEEEEEDDDEEETSNNNHSNKNKLKSGQDQGQVMKECEGDCMNGIFAIFCDEIDSDAFCPGEGSCCLTGTASEVTPAKPPTPSKPATKIANKPAAKPAAKPAPPPPSPAPAATQSGGDLLSQFISFAESTLNSPAPPPPAPPAVPRCPGFCLLTIMAAFCERPSVLLTNPTTCSKGSVCCDNSRAGAPKPKLPPPTPSPTPPPTAPPYVLPNTPTPDPREECPGSCIVSLLSFTCFKNAEMTDLFRCKRSGQICCAPKSKILEKQQFQTRNDTSYFNYPPPPYAPQPPQQQPPPPPPYAPSNYMPSPPQGPPPPPHHTHVYQPGLPPPQSYADYYGPAPGQQPALPPVAPPAPPTTTTSTTTTTPRPHVYSKYVCGVKGTLRTGRARSSPALNYVSYARAKYGVQRTARQLATVYAGGSGSINKSNERLVLGSAIVPIQIHNDKLGDLVDSGGIQSNQLRSYHDQPEQSSSSAIVYPEYYQRSSYSDPGHLQANYSSRRRARVVGGEDGENGEWCWQVALINSLNQYLCGAALIGTQWVLTAAHCVTNIVRSGDAIYVRVGDYDLTRKYGSPGAQTLRVATTYIHHNHNSQTLDNDIALLKLHGQAELRDGVCLVCLPARGVSHTAGKRCTVTGYGYMGEAGPIPLRVREAEIPIVSDTECIRKVNAVTEKIFILPASSFCAGGEEGHDACQGDGGGPLVCQDDGFFELAGLVSWGFGCGRVDVPGVYVKVSSFIGWINQIISVNNL</sequence>
<dbReference type="InterPro" id="IPR043504">
    <property type="entry name" value="Peptidase_S1_PA_chymotrypsin"/>
</dbReference>
<dbReference type="Pfam" id="PF18398">
    <property type="entry name" value="CLIP_SPH_mas"/>
    <property type="match status" value="5"/>
</dbReference>
<dbReference type="OrthoDB" id="6437225at2759"/>
<reference evidence="5" key="1">
    <citation type="submission" date="2025-08" db="UniProtKB">
        <authorList>
            <consortium name="RefSeq"/>
        </authorList>
    </citation>
    <scope>IDENTIFICATION</scope>
    <source>
        <strain evidence="5">15085-1641.00</strain>
        <tissue evidence="5">Whole body</tissue>
    </source>
</reference>
<dbReference type="InterPro" id="IPR018114">
    <property type="entry name" value="TRYPSIN_HIS"/>
</dbReference>
<feature type="region of interest" description="Disordered" evidence="1">
    <location>
        <begin position="382"/>
        <end position="426"/>
    </location>
</feature>
<accession>A0A6J1LQ93</accession>
<feature type="compositionally biased region" description="Acidic residues" evidence="1">
    <location>
        <begin position="306"/>
        <end position="323"/>
    </location>
</feature>
<dbReference type="GO" id="GO:0004252">
    <property type="term" value="F:serine-type endopeptidase activity"/>
    <property type="evidence" value="ECO:0007669"/>
    <property type="project" value="InterPro"/>
</dbReference>
<dbReference type="CDD" id="cd00190">
    <property type="entry name" value="Tryp_SPc"/>
    <property type="match status" value="1"/>
</dbReference>
<dbReference type="InterPro" id="IPR009003">
    <property type="entry name" value="Peptidase_S1_PA"/>
</dbReference>
<feature type="region of interest" description="Disordered" evidence="1">
    <location>
        <begin position="582"/>
        <end position="677"/>
    </location>
</feature>
<protein>
    <submittedName>
        <fullName evidence="5">Protein masquerade</fullName>
    </submittedName>
</protein>
<feature type="compositionally biased region" description="Low complexity" evidence="1">
    <location>
        <begin position="144"/>
        <end position="167"/>
    </location>
</feature>
<feature type="compositionally biased region" description="Pro residues" evidence="1">
    <location>
        <begin position="410"/>
        <end position="419"/>
    </location>
</feature>
<dbReference type="InterPro" id="IPR040479">
    <property type="entry name" value="CLIP_SPH_mas"/>
</dbReference>
<evidence type="ECO:0000256" key="2">
    <source>
        <dbReference type="SAM" id="SignalP"/>
    </source>
</evidence>
<feature type="compositionally biased region" description="Pro residues" evidence="1">
    <location>
        <begin position="588"/>
        <end position="625"/>
    </location>
</feature>
<dbReference type="PROSITE" id="PS50240">
    <property type="entry name" value="TRYPSIN_DOM"/>
    <property type="match status" value="1"/>
</dbReference>
<gene>
    <name evidence="5" type="primary">LOC111596032</name>
</gene>
<dbReference type="InterPro" id="IPR001254">
    <property type="entry name" value="Trypsin_dom"/>
</dbReference>
<dbReference type="KEGG" id="dhe:111596032"/>
<evidence type="ECO:0000313" key="4">
    <source>
        <dbReference type="Proteomes" id="UP000504633"/>
    </source>
</evidence>